<comment type="caution">
    <text evidence="3">The sequence shown here is derived from an EMBL/GenBank/DDBJ whole genome shotgun (WGS) entry which is preliminary data.</text>
</comment>
<keyword evidence="3" id="KW-0723">Serine/threonine-protein kinase</keyword>
<accession>A0A7X3SJU7</accession>
<feature type="region of interest" description="Disordered" evidence="1">
    <location>
        <begin position="32"/>
        <end position="51"/>
    </location>
</feature>
<dbReference type="AlphaFoldDB" id="A0A7X3SJU7"/>
<organism evidence="3 4">
    <name type="scientific">Sporofaciens musculi</name>
    <dbReference type="NCBI Taxonomy" id="2681861"/>
    <lineage>
        <taxon>Bacteria</taxon>
        <taxon>Bacillati</taxon>
        <taxon>Bacillota</taxon>
        <taxon>Clostridia</taxon>
        <taxon>Lachnospirales</taxon>
        <taxon>Lachnospiraceae</taxon>
        <taxon>Sporofaciens</taxon>
    </lineage>
</organism>
<dbReference type="GO" id="GO:0004674">
    <property type="term" value="F:protein serine/threonine kinase activity"/>
    <property type="evidence" value="ECO:0007669"/>
    <property type="project" value="UniProtKB-KW"/>
</dbReference>
<keyword evidence="3" id="KW-0808">Transferase</keyword>
<dbReference type="RefSeq" id="WP_159751794.1">
    <property type="nucleotide sequence ID" value="NZ_WUQX01000001.1"/>
</dbReference>
<keyword evidence="2" id="KW-0812">Transmembrane</keyword>
<protein>
    <submittedName>
        <fullName evidence="3">Serine/threonine protein kinase</fullName>
    </submittedName>
</protein>
<keyword evidence="4" id="KW-1185">Reference proteome</keyword>
<evidence type="ECO:0000313" key="3">
    <source>
        <dbReference type="EMBL" id="MXP76735.1"/>
    </source>
</evidence>
<keyword evidence="2" id="KW-0472">Membrane</keyword>
<feature type="compositionally biased region" description="Basic and acidic residues" evidence="1">
    <location>
        <begin position="34"/>
        <end position="51"/>
    </location>
</feature>
<dbReference type="EMBL" id="WUQX01000001">
    <property type="protein sequence ID" value="MXP76735.1"/>
    <property type="molecule type" value="Genomic_DNA"/>
</dbReference>
<keyword evidence="3" id="KW-0418">Kinase</keyword>
<evidence type="ECO:0000256" key="2">
    <source>
        <dbReference type="SAM" id="Phobius"/>
    </source>
</evidence>
<evidence type="ECO:0000313" key="4">
    <source>
        <dbReference type="Proteomes" id="UP000460412"/>
    </source>
</evidence>
<dbReference type="Proteomes" id="UP000460412">
    <property type="component" value="Unassembled WGS sequence"/>
</dbReference>
<keyword evidence="2" id="KW-1133">Transmembrane helix</keyword>
<gene>
    <name evidence="3" type="ORF">GN277_15490</name>
</gene>
<reference evidence="3 4" key="1">
    <citation type="submission" date="2019-12" db="EMBL/GenBank/DDBJ databases">
        <title>Sporaefaciens musculi gen. nov., sp. nov., a novel bacterium isolated from the caecum of an obese mouse.</title>
        <authorList>
            <person name="Rasmussen T.S."/>
            <person name="Streidl T."/>
            <person name="Hitch T.C.A."/>
            <person name="Wortmann E."/>
            <person name="Deptula P."/>
            <person name="Hansen M."/>
            <person name="Nielsen D.S."/>
            <person name="Clavel T."/>
            <person name="Vogensen F.K."/>
        </authorList>
    </citation>
    <scope>NUCLEOTIDE SEQUENCE [LARGE SCALE GENOMIC DNA]</scope>
    <source>
        <strain evidence="3 4">WCA-9-b2</strain>
    </source>
</reference>
<proteinExistence type="predicted"/>
<evidence type="ECO:0000256" key="1">
    <source>
        <dbReference type="SAM" id="MobiDB-lite"/>
    </source>
</evidence>
<name>A0A7X3SJU7_9FIRM</name>
<sequence>MDVTAIIIAASIPSALTGFCFWLIEQRLQKRAKKQEDEEKQRRENEEKREKLREQQELFLVQGIGAAIALGEATAKAVQRIPDAHCNGDMHAALEYAAKVKHEQKDFLTEQGIGALFD</sequence>
<feature type="transmembrane region" description="Helical" evidence="2">
    <location>
        <begin position="6"/>
        <end position="24"/>
    </location>
</feature>